<evidence type="ECO:0000256" key="4">
    <source>
        <dbReference type="SAM" id="SignalP"/>
    </source>
</evidence>
<dbReference type="InterPro" id="IPR039261">
    <property type="entry name" value="FNR_nucleotide-bd"/>
</dbReference>
<evidence type="ECO:0000256" key="2">
    <source>
        <dbReference type="ARBA" id="ARBA00022630"/>
    </source>
</evidence>
<evidence type="ECO:0000256" key="1">
    <source>
        <dbReference type="ARBA" id="ARBA00001974"/>
    </source>
</evidence>
<dbReference type="PANTHER" id="PTHR47215">
    <property type="match status" value="1"/>
</dbReference>
<keyword evidence="2" id="KW-0285">Flavoprotein</keyword>
<dbReference type="InterPro" id="IPR001709">
    <property type="entry name" value="Flavoprot_Pyr_Nucl_cyt_Rdtase"/>
</dbReference>
<keyword evidence="3" id="KW-0274">FAD</keyword>
<keyword evidence="4" id="KW-0732">Signal</keyword>
<feature type="chain" id="PRO_5032495421" description="Oxidoreductase FAD/NAD(P)-binding domain-containing protein" evidence="4">
    <location>
        <begin position="24"/>
        <end position="303"/>
    </location>
</feature>
<dbReference type="Gene3D" id="3.40.50.80">
    <property type="entry name" value="Nucleotide-binding domain of ferredoxin-NADP reductase (FNR) module"/>
    <property type="match status" value="1"/>
</dbReference>
<dbReference type="OrthoDB" id="1856718at2759"/>
<dbReference type="Pfam" id="PF00175">
    <property type="entry name" value="NAD_binding_1"/>
    <property type="match status" value="1"/>
</dbReference>
<dbReference type="InterPro" id="IPR017938">
    <property type="entry name" value="Riboflavin_synthase-like_b-brl"/>
</dbReference>
<dbReference type="InterPro" id="IPR001433">
    <property type="entry name" value="OxRdtase_FAD/NAD-bd"/>
</dbReference>
<dbReference type="PROSITE" id="PS51257">
    <property type="entry name" value="PROKAR_LIPOPROTEIN"/>
    <property type="match status" value="1"/>
</dbReference>
<dbReference type="Proteomes" id="UP000664859">
    <property type="component" value="Unassembled WGS sequence"/>
</dbReference>
<gene>
    <name evidence="6" type="ORF">JKP88DRAFT_54230</name>
</gene>
<evidence type="ECO:0000313" key="7">
    <source>
        <dbReference type="Proteomes" id="UP000664859"/>
    </source>
</evidence>
<keyword evidence="7" id="KW-1185">Reference proteome</keyword>
<dbReference type="AlphaFoldDB" id="A0A835YXH2"/>
<evidence type="ECO:0000256" key="3">
    <source>
        <dbReference type="ARBA" id="ARBA00022827"/>
    </source>
</evidence>
<dbReference type="SUPFAM" id="SSF63380">
    <property type="entry name" value="Riboflavin synthase domain-like"/>
    <property type="match status" value="1"/>
</dbReference>
<organism evidence="6 7">
    <name type="scientific">Tribonema minus</name>
    <dbReference type="NCBI Taxonomy" id="303371"/>
    <lineage>
        <taxon>Eukaryota</taxon>
        <taxon>Sar</taxon>
        <taxon>Stramenopiles</taxon>
        <taxon>Ochrophyta</taxon>
        <taxon>PX clade</taxon>
        <taxon>Xanthophyceae</taxon>
        <taxon>Tribonematales</taxon>
        <taxon>Tribonemataceae</taxon>
        <taxon>Tribonema</taxon>
    </lineage>
</organism>
<protein>
    <recommendedName>
        <fullName evidence="5">Oxidoreductase FAD/NAD(P)-binding domain-containing protein</fullName>
    </recommendedName>
</protein>
<dbReference type="PRINTS" id="PR00371">
    <property type="entry name" value="FPNCR"/>
</dbReference>
<dbReference type="GO" id="GO:0016491">
    <property type="term" value="F:oxidoreductase activity"/>
    <property type="evidence" value="ECO:0007669"/>
    <property type="project" value="InterPro"/>
</dbReference>
<reference evidence="6" key="1">
    <citation type="submission" date="2021-02" db="EMBL/GenBank/DDBJ databases">
        <title>First Annotated Genome of the Yellow-green Alga Tribonema minus.</title>
        <authorList>
            <person name="Mahan K.M."/>
        </authorList>
    </citation>
    <scope>NUCLEOTIDE SEQUENCE</scope>
    <source>
        <strain evidence="6">UTEX B ZZ1240</strain>
    </source>
</reference>
<evidence type="ECO:0000313" key="6">
    <source>
        <dbReference type="EMBL" id="KAG5183336.1"/>
    </source>
</evidence>
<name>A0A835YXH2_9STRA</name>
<feature type="domain" description="Oxidoreductase FAD/NAD(P)-binding" evidence="5">
    <location>
        <begin position="178"/>
        <end position="286"/>
    </location>
</feature>
<sequence length="303" mass="32270">MPCAKGSITVVALLMVVGRLSSAFTAHSAFSSCAAAARLRDAAVSARPRATSRQTVQCNAWATEVEWKTASLVSNKKAADGLYSLTVDAGEISTGYKMPGQYVQIKTGDEKAGFYAIASAPKTDGMFEFLVKETDTNKWLTQMKSGTLDMSAVMGNGFPIKEEFTGYKYDFPVQNVILVATGTGIAPIRAAIESGLLEVDTSGPFGRSCTLYYGAHSPERMAYQDKLEEWESKGMTVVPVMSAPAAGAWNGRTGFVQKALGEDGVRVPRNTGALLCGQKEMVAEVKDILGGAGVFAGRQLLNF</sequence>
<evidence type="ECO:0000259" key="5">
    <source>
        <dbReference type="Pfam" id="PF00175"/>
    </source>
</evidence>
<proteinExistence type="predicted"/>
<dbReference type="PANTHER" id="PTHR47215:SF1">
    <property type="entry name" value="F9L1.8 PROTEIN"/>
    <property type="match status" value="1"/>
</dbReference>
<dbReference type="Gene3D" id="2.40.30.10">
    <property type="entry name" value="Translation factors"/>
    <property type="match status" value="1"/>
</dbReference>
<feature type="signal peptide" evidence="4">
    <location>
        <begin position="1"/>
        <end position="23"/>
    </location>
</feature>
<comment type="cofactor">
    <cofactor evidence="1">
        <name>FAD</name>
        <dbReference type="ChEBI" id="CHEBI:57692"/>
    </cofactor>
</comment>
<dbReference type="SUPFAM" id="SSF52343">
    <property type="entry name" value="Ferredoxin reductase-like, C-terminal NADP-linked domain"/>
    <property type="match status" value="1"/>
</dbReference>
<comment type="caution">
    <text evidence="6">The sequence shown here is derived from an EMBL/GenBank/DDBJ whole genome shotgun (WGS) entry which is preliminary data.</text>
</comment>
<dbReference type="EMBL" id="JAFCMP010000217">
    <property type="protein sequence ID" value="KAG5183336.1"/>
    <property type="molecule type" value="Genomic_DNA"/>
</dbReference>
<accession>A0A835YXH2</accession>